<feature type="compositionally biased region" description="Polar residues" evidence="1">
    <location>
        <begin position="57"/>
        <end position="66"/>
    </location>
</feature>
<evidence type="ECO:0000313" key="3">
    <source>
        <dbReference type="Proteomes" id="UP001046870"/>
    </source>
</evidence>
<sequence length="189" mass="21313">MSSFGKLTDYFNRRKSREELRGGRRESRRSGSYCCTVAEARSLERKLQRPLLAKSRTLPSIPQSPTVARVHHSDLVGGSPPRRKHLNTSHPKACTLPPAGEAWRLEDDEEDDGEEEAGRLRAEARPRSQSPFSHFRSRAAYLRKSISVDDHLGMVEYGTPPAEGKSHRSGKGKLKRKFCGDNHTHRASR</sequence>
<reference evidence="2" key="1">
    <citation type="submission" date="2021-01" db="EMBL/GenBank/DDBJ databases">
        <authorList>
            <person name="Zahm M."/>
            <person name="Roques C."/>
            <person name="Cabau C."/>
            <person name="Klopp C."/>
            <person name="Donnadieu C."/>
            <person name="Jouanno E."/>
            <person name="Lampietro C."/>
            <person name="Louis A."/>
            <person name="Herpin A."/>
            <person name="Echchiki A."/>
            <person name="Berthelot C."/>
            <person name="Parey E."/>
            <person name="Roest-Crollius H."/>
            <person name="Braasch I."/>
            <person name="Postlethwait J."/>
            <person name="Bobe J."/>
            <person name="Montfort J."/>
            <person name="Bouchez O."/>
            <person name="Begum T."/>
            <person name="Mejri S."/>
            <person name="Adams A."/>
            <person name="Chen W.-J."/>
            <person name="Guiguen Y."/>
        </authorList>
    </citation>
    <scope>NUCLEOTIDE SEQUENCE</scope>
    <source>
        <strain evidence="2">YG-15Mar2019-1</strain>
        <tissue evidence="2">Brain</tissue>
    </source>
</reference>
<feature type="compositionally biased region" description="Basic and acidic residues" evidence="1">
    <location>
        <begin position="178"/>
        <end position="189"/>
    </location>
</feature>
<feature type="compositionally biased region" description="Basic and acidic residues" evidence="1">
    <location>
        <begin position="16"/>
        <end position="29"/>
    </location>
</feature>
<feature type="compositionally biased region" description="Acidic residues" evidence="1">
    <location>
        <begin position="106"/>
        <end position="115"/>
    </location>
</feature>
<feature type="region of interest" description="Disordered" evidence="1">
    <location>
        <begin position="1"/>
        <end position="32"/>
    </location>
</feature>
<feature type="compositionally biased region" description="Basic residues" evidence="1">
    <location>
        <begin position="167"/>
        <end position="177"/>
    </location>
</feature>
<dbReference type="OrthoDB" id="8901824at2759"/>
<proteinExistence type="predicted"/>
<keyword evidence="3" id="KW-1185">Reference proteome</keyword>
<organism evidence="2 3">
    <name type="scientific">Megalops atlanticus</name>
    <name type="common">Tarpon</name>
    <name type="synonym">Clupea gigantea</name>
    <dbReference type="NCBI Taxonomy" id="7932"/>
    <lineage>
        <taxon>Eukaryota</taxon>
        <taxon>Metazoa</taxon>
        <taxon>Chordata</taxon>
        <taxon>Craniata</taxon>
        <taxon>Vertebrata</taxon>
        <taxon>Euteleostomi</taxon>
        <taxon>Actinopterygii</taxon>
        <taxon>Neopterygii</taxon>
        <taxon>Teleostei</taxon>
        <taxon>Elopiformes</taxon>
        <taxon>Megalopidae</taxon>
        <taxon>Megalops</taxon>
    </lineage>
</organism>
<feature type="region of interest" description="Disordered" evidence="1">
    <location>
        <begin position="157"/>
        <end position="189"/>
    </location>
</feature>
<gene>
    <name evidence="2" type="ORF">MATL_G00010500</name>
</gene>
<dbReference type="EMBL" id="JAFDVH010000001">
    <property type="protein sequence ID" value="KAG7491996.1"/>
    <property type="molecule type" value="Genomic_DNA"/>
</dbReference>
<accession>A0A9D3TDT4</accession>
<comment type="caution">
    <text evidence="2">The sequence shown here is derived from an EMBL/GenBank/DDBJ whole genome shotgun (WGS) entry which is preliminary data.</text>
</comment>
<dbReference type="AlphaFoldDB" id="A0A9D3TDT4"/>
<evidence type="ECO:0000313" key="2">
    <source>
        <dbReference type="EMBL" id="KAG7491996.1"/>
    </source>
</evidence>
<name>A0A9D3TDT4_MEGAT</name>
<evidence type="ECO:0000256" key="1">
    <source>
        <dbReference type="SAM" id="MobiDB-lite"/>
    </source>
</evidence>
<feature type="compositionally biased region" description="Basic and acidic residues" evidence="1">
    <location>
        <begin position="116"/>
        <end position="126"/>
    </location>
</feature>
<feature type="region of interest" description="Disordered" evidence="1">
    <location>
        <begin position="54"/>
        <end position="133"/>
    </location>
</feature>
<dbReference type="Proteomes" id="UP001046870">
    <property type="component" value="Chromosome 1"/>
</dbReference>
<protein>
    <submittedName>
        <fullName evidence="2">Uncharacterized protein</fullName>
    </submittedName>
</protein>